<dbReference type="InterPro" id="IPR051781">
    <property type="entry name" value="Metallo-dep_Hydrolase"/>
</dbReference>
<evidence type="ECO:0000259" key="1">
    <source>
        <dbReference type="Pfam" id="PF01979"/>
    </source>
</evidence>
<dbReference type="Gene3D" id="3.40.50.10910">
    <property type="entry name" value="Amidohydrolase"/>
    <property type="match status" value="1"/>
</dbReference>
<dbReference type="SUPFAM" id="SSF51556">
    <property type="entry name" value="Metallo-dependent hydrolases"/>
    <property type="match status" value="1"/>
</dbReference>
<dbReference type="PANTHER" id="PTHR43135:SF3">
    <property type="entry name" value="ALPHA-D-RIBOSE 1-METHYLPHOSPHONATE 5-TRIPHOSPHATE DIPHOSPHATASE"/>
    <property type="match status" value="1"/>
</dbReference>
<dbReference type="Gene3D" id="1.20.58.520">
    <property type="entry name" value="Amidohydrolase"/>
    <property type="match status" value="1"/>
</dbReference>
<evidence type="ECO:0000313" key="3">
    <source>
        <dbReference type="Proteomes" id="UP000647183"/>
    </source>
</evidence>
<comment type="caution">
    <text evidence="2">The sequence shown here is derived from an EMBL/GenBank/DDBJ whole genome shotgun (WGS) entry which is preliminary data.</text>
</comment>
<organism evidence="2 3">
    <name type="scientific">Luteimonas colneyensis</name>
    <dbReference type="NCBI Taxonomy" id="2762230"/>
    <lineage>
        <taxon>Bacteria</taxon>
        <taxon>Pseudomonadati</taxon>
        <taxon>Pseudomonadota</taxon>
        <taxon>Gammaproteobacteria</taxon>
        <taxon>Lysobacterales</taxon>
        <taxon>Lysobacteraceae</taxon>
        <taxon>Luteimonas</taxon>
    </lineage>
</organism>
<evidence type="ECO:0000313" key="2">
    <source>
        <dbReference type="EMBL" id="MBD7987454.1"/>
    </source>
</evidence>
<dbReference type="InterPro" id="IPR011059">
    <property type="entry name" value="Metal-dep_hydrolase_composite"/>
</dbReference>
<dbReference type="InterPro" id="IPR032466">
    <property type="entry name" value="Metal_Hydrolase"/>
</dbReference>
<proteinExistence type="predicted"/>
<gene>
    <name evidence="2" type="ORF">H9645_05370</name>
</gene>
<reference evidence="2 3" key="1">
    <citation type="submission" date="2020-08" db="EMBL/GenBank/DDBJ databases">
        <title>A Genomic Blueprint of the Chicken Gut Microbiome.</title>
        <authorList>
            <person name="Gilroy R."/>
            <person name="Ravi A."/>
            <person name="Getino M."/>
            <person name="Pursley I."/>
            <person name="Horton D.L."/>
            <person name="Alikhan N.-F."/>
            <person name="Baker D."/>
            <person name="Gharbi K."/>
            <person name="Hall N."/>
            <person name="Watson M."/>
            <person name="Adriaenssens E.M."/>
            <person name="Foster-Nyarko E."/>
            <person name="Jarju S."/>
            <person name="Secka A."/>
            <person name="Antonio M."/>
            <person name="Oren A."/>
            <person name="Chaudhuri R."/>
            <person name="La Ragione R.M."/>
            <person name="Hildebrand F."/>
            <person name="Pallen M.J."/>
        </authorList>
    </citation>
    <scope>NUCLEOTIDE SEQUENCE [LARGE SCALE GENOMIC DNA]</scope>
    <source>
        <strain evidence="2 3">Sa2BVA3</strain>
    </source>
</reference>
<dbReference type="Proteomes" id="UP000647183">
    <property type="component" value="Unassembled WGS sequence"/>
</dbReference>
<accession>A0ABR8UIG9</accession>
<name>A0ABR8UIG9_9GAMM</name>
<sequence>MRRFLRYLLGMVAGLVAIFALGVLWPSATAPLPDAADSRLIRNARIIDVERAIAGEPTDVLIKGGTISRIGYGLRAAPDLPVLEADGRYLLPGFWDMHTHAFKLSPQLHLPLAVANGITGTRDLMDCPGSDDTLIACVADKRHWTRAAVEGRMVSPRFVEVASFYFERADMTPDQAARLAADYRARGLDALKVYNRLSPATYKRLTDEARLWGMPVVGHLPKAVSLDNAVAAGQRSFEHGHVFARHCFRDAAAWRSGALDAEVPTALVERMVTHYDAAACARAFAQMREAGTSFVPTHVTREEDARARDPAFTGDPRLAFLDPLSRWAYRDDLKSTVVRYPAARGEAALRGYFEHGLALTHAAYRAGVPVLVGTDTAIGGFRYHDEMALLVRAGLSPAEVLRAATLDAARYAGQTHRHGRVAVGNAADLVLLEANPLDDIAHTRGLYAVLLAGRLYDRPRLDALLDFTRAQARSPVNATKLVWGFSASSVNGEL</sequence>
<dbReference type="InterPro" id="IPR006680">
    <property type="entry name" value="Amidohydro-rel"/>
</dbReference>
<feature type="domain" description="Amidohydrolase-related" evidence="1">
    <location>
        <begin position="89"/>
        <end position="441"/>
    </location>
</feature>
<dbReference type="Gene3D" id="3.30.110.90">
    <property type="entry name" value="Amidohydrolase"/>
    <property type="match status" value="1"/>
</dbReference>
<dbReference type="Gene3D" id="2.30.40.10">
    <property type="entry name" value="Urease, subunit C, domain 1"/>
    <property type="match status" value="1"/>
</dbReference>
<protein>
    <submittedName>
        <fullName evidence="2">Amidohydrolase family protein</fullName>
    </submittedName>
</protein>
<keyword evidence="3" id="KW-1185">Reference proteome</keyword>
<dbReference type="EMBL" id="JACSQJ010000002">
    <property type="protein sequence ID" value="MBD7987454.1"/>
    <property type="molecule type" value="Genomic_DNA"/>
</dbReference>
<dbReference type="Pfam" id="PF01979">
    <property type="entry name" value="Amidohydro_1"/>
    <property type="match status" value="1"/>
</dbReference>
<dbReference type="SUPFAM" id="SSF51338">
    <property type="entry name" value="Composite domain of metallo-dependent hydrolases"/>
    <property type="match status" value="1"/>
</dbReference>
<dbReference type="PANTHER" id="PTHR43135">
    <property type="entry name" value="ALPHA-D-RIBOSE 1-METHYLPHOSPHONATE 5-TRIPHOSPHATE DIPHOSPHATASE"/>
    <property type="match status" value="1"/>
</dbReference>